<name>A0AAW5N7Q1_9BACT</name>
<organism evidence="3 4">
    <name type="scientific">Phocaeicola barnesiae</name>
    <dbReference type="NCBI Taxonomy" id="376804"/>
    <lineage>
        <taxon>Bacteria</taxon>
        <taxon>Pseudomonadati</taxon>
        <taxon>Bacteroidota</taxon>
        <taxon>Bacteroidia</taxon>
        <taxon>Bacteroidales</taxon>
        <taxon>Bacteroidaceae</taxon>
        <taxon>Phocaeicola</taxon>
    </lineage>
</organism>
<dbReference type="Pfam" id="PF15495">
    <property type="entry name" value="Fimbrillin_C"/>
    <property type="match status" value="1"/>
</dbReference>
<dbReference type="GO" id="GO:0009418">
    <property type="term" value="C:pilus shaft"/>
    <property type="evidence" value="ECO:0007669"/>
    <property type="project" value="InterPro"/>
</dbReference>
<dbReference type="Gene3D" id="2.60.40.2580">
    <property type="match status" value="1"/>
</dbReference>
<proteinExistence type="predicted"/>
<protein>
    <submittedName>
        <fullName evidence="3">Mfa1 family fimbria major subunit</fullName>
    </submittedName>
</protein>
<evidence type="ECO:0000256" key="1">
    <source>
        <dbReference type="SAM" id="SignalP"/>
    </source>
</evidence>
<accession>A0AAW5N7Q1</accession>
<dbReference type="NCBIfam" id="NF038041">
    <property type="entry name" value="fim_Mfa1_fam"/>
    <property type="match status" value="1"/>
</dbReference>
<feature type="domain" description="Minor fimbrium subunit Mfa1 C-terminal" evidence="2">
    <location>
        <begin position="354"/>
        <end position="432"/>
    </location>
</feature>
<dbReference type="Proteomes" id="UP001204579">
    <property type="component" value="Unassembled WGS sequence"/>
</dbReference>
<gene>
    <name evidence="3" type="ORF">NW209_12220</name>
</gene>
<dbReference type="AlphaFoldDB" id="A0AAW5N7Q1"/>
<keyword evidence="1" id="KW-0732">Signal</keyword>
<dbReference type="GeneID" id="82444617"/>
<evidence type="ECO:0000313" key="4">
    <source>
        <dbReference type="Proteomes" id="UP001204579"/>
    </source>
</evidence>
<evidence type="ECO:0000259" key="2">
    <source>
        <dbReference type="Pfam" id="PF15495"/>
    </source>
</evidence>
<feature type="signal peptide" evidence="1">
    <location>
        <begin position="1"/>
        <end position="20"/>
    </location>
</feature>
<dbReference type="EMBL" id="JANRHJ010000014">
    <property type="protein sequence ID" value="MCR8874766.1"/>
    <property type="molecule type" value="Genomic_DNA"/>
</dbReference>
<dbReference type="RefSeq" id="WP_018712212.1">
    <property type="nucleotide sequence ID" value="NZ_JANRHJ010000014.1"/>
</dbReference>
<dbReference type="PROSITE" id="PS51257">
    <property type="entry name" value="PROKAR_LIPOPROTEIN"/>
    <property type="match status" value="1"/>
</dbReference>
<keyword evidence="4" id="KW-1185">Reference proteome</keyword>
<dbReference type="InterPro" id="IPR047786">
    <property type="entry name" value="Mfa1_fim"/>
</dbReference>
<feature type="chain" id="PRO_5043778470" evidence="1">
    <location>
        <begin position="21"/>
        <end position="440"/>
    </location>
</feature>
<dbReference type="Gene3D" id="2.60.40.3690">
    <property type="match status" value="1"/>
</dbReference>
<reference evidence="3 4" key="1">
    <citation type="submission" date="2022-08" db="EMBL/GenBank/DDBJ databases">
        <authorList>
            <person name="Zeman M."/>
            <person name="Kubasova T."/>
        </authorList>
    </citation>
    <scope>NUCLEOTIDE SEQUENCE [LARGE SCALE GENOMIC DNA]</scope>
    <source>
        <strain evidence="3 4">ET62</strain>
    </source>
</reference>
<evidence type="ECO:0000313" key="3">
    <source>
        <dbReference type="EMBL" id="MCR8874766.1"/>
    </source>
</evidence>
<comment type="caution">
    <text evidence="3">The sequence shown here is derived from an EMBL/GenBank/DDBJ whole genome shotgun (WGS) entry which is preliminary data.</text>
</comment>
<sequence length="440" mass="47168">MKLSRLFLLAVMGLGLIACTENDLVEGGDSNGAQNEDTTYVGFTIDFSKTQTRATTETGTAAEQKINKAYVILAASGNISQIAETPKGTSNNKYVLQTTPGPHDFYVVVNPTTEPTVGTSIDAYFNTGVAIGVDEFANTTPNSESFLMASVKKETFDIADGVTEEEALAGTDATANNFTINVERVAAKVTMTCNNLTLSSGNNNAAGGEISKTTFNLMGGATMAYRMAQSTIVEIPNNAWTYTVKNVAVATTGDHTGATPAYCLENIHAANSYKQKNTTYLTLQTTFKPTNVVDCADDVKPLKTNTLAAGAPFYVVQTGSLAGNYLMKTDLENYQKLAGNTGKLPAGVESISAEYEEGVCWFGPIWINETEETSDQSTTVTTSPVVRNTWYNLKITGITLPGEPSEPQIDPEQPLTPPTDVAITLTVQPWNFIDRPIELQ</sequence>
<dbReference type="InterPro" id="IPR029140">
    <property type="entry name" value="Mfa1_C"/>
</dbReference>